<keyword evidence="7 9" id="KW-1133">Transmembrane helix</keyword>
<keyword evidence="5 9" id="KW-0812">Transmembrane</keyword>
<evidence type="ECO:0000256" key="1">
    <source>
        <dbReference type="ARBA" id="ARBA00004429"/>
    </source>
</evidence>
<evidence type="ECO:0000256" key="5">
    <source>
        <dbReference type="ARBA" id="ARBA00022692"/>
    </source>
</evidence>
<reference evidence="10 11" key="1">
    <citation type="submission" date="2019-09" db="EMBL/GenBank/DDBJ databases">
        <title>Draft genome sequence of various Type strains from the CCUG.</title>
        <authorList>
            <person name="Pineiro-Iglesias B."/>
            <person name="Tunovic T."/>
            <person name="Unosson C."/>
            <person name="Inganas E."/>
            <person name="Ohlen M."/>
            <person name="Cardew S."/>
            <person name="Jensie-Markopoulos S."/>
            <person name="Salva-Serra F."/>
            <person name="Jaen-Luchoro D."/>
            <person name="Karlsson R."/>
            <person name="Svensson-Stadler L."/>
            <person name="Chun J."/>
            <person name="Moore E."/>
        </authorList>
    </citation>
    <scope>NUCLEOTIDE SEQUENCE [LARGE SCALE GENOMIC DNA]</scope>
    <source>
        <strain evidence="10 11">CCUG 56969T</strain>
    </source>
</reference>
<feature type="transmembrane region" description="Helical" evidence="9">
    <location>
        <begin position="26"/>
        <end position="53"/>
    </location>
</feature>
<dbReference type="Pfam" id="PF03222">
    <property type="entry name" value="Trp_Tyr_perm"/>
    <property type="match status" value="1"/>
</dbReference>
<dbReference type="OrthoDB" id="18749at2"/>
<feature type="transmembrane region" description="Helical" evidence="9">
    <location>
        <begin position="327"/>
        <end position="347"/>
    </location>
</feature>
<keyword evidence="4" id="KW-0997">Cell inner membrane</keyword>
<feature type="transmembrane region" description="Helical" evidence="9">
    <location>
        <begin position="146"/>
        <end position="165"/>
    </location>
</feature>
<comment type="caution">
    <text evidence="10">The sequence shown here is derived from an EMBL/GenBank/DDBJ whole genome shotgun (WGS) entry which is preliminary data.</text>
</comment>
<sequence>MKLFGSSLILSGTALGAGMLAIPMVLAQFGFLISSVLMLLIFVGTTYSALLLAEACTKTKDNSGMSSVAYLTLGSKGKHFINALFYLLLVCMLIAYILGVGDIIHKLLLDVGVDVSASVAYTIFSLLMGVIVVSGKSYIDKLNRGLFILMVVMLFIVIASLFSNIRLDYLTQTSNYTANDVVQYSAVIFTSFASMVVIPSLVIYNREATQKQIRNMILLGSVIPLVCYLTWLFAIIGNLGTDAISQFHNISELISAFSGQSAWLKVVIALFSALALVTSFLGVSMALYDQNKDAVTNNKALAYALTFILPLVLAELFASQFVSMLDYAGMVLVFLAIWGPLAMVVKVRRPDFPHLQTEGSYTAAGGDTALIATFGFGALIFISWFMG</sequence>
<evidence type="ECO:0000313" key="10">
    <source>
        <dbReference type="EMBL" id="KAA8681733.1"/>
    </source>
</evidence>
<gene>
    <name evidence="10" type="ORF">F4W18_03505</name>
</gene>
<keyword evidence="3" id="KW-1003">Cell membrane</keyword>
<dbReference type="PRINTS" id="PR00166">
    <property type="entry name" value="AROAAPRMEASE"/>
</dbReference>
<accession>A0A5M9P723</accession>
<dbReference type="Gene3D" id="1.20.1740.10">
    <property type="entry name" value="Amino acid/polyamine transporter I"/>
    <property type="match status" value="1"/>
</dbReference>
<evidence type="ECO:0000256" key="3">
    <source>
        <dbReference type="ARBA" id="ARBA00022475"/>
    </source>
</evidence>
<evidence type="ECO:0000313" key="11">
    <source>
        <dbReference type="Proteomes" id="UP000322521"/>
    </source>
</evidence>
<keyword evidence="11" id="KW-1185">Reference proteome</keyword>
<feature type="transmembrane region" description="Helical" evidence="9">
    <location>
        <begin position="119"/>
        <end position="139"/>
    </location>
</feature>
<evidence type="ECO:0000256" key="2">
    <source>
        <dbReference type="ARBA" id="ARBA00022448"/>
    </source>
</evidence>
<comment type="subcellular location">
    <subcellularLocation>
        <location evidence="1">Cell inner membrane</location>
        <topology evidence="1">Multi-pass membrane protein</topology>
    </subcellularLocation>
</comment>
<protein>
    <submittedName>
        <fullName evidence="10">Tyrosine transporter</fullName>
    </submittedName>
</protein>
<dbReference type="InterPro" id="IPR018227">
    <property type="entry name" value="Amino_acid_transport_2"/>
</dbReference>
<feature type="transmembrane region" description="Helical" evidence="9">
    <location>
        <begin position="185"/>
        <end position="204"/>
    </location>
</feature>
<evidence type="ECO:0000256" key="9">
    <source>
        <dbReference type="SAM" id="Phobius"/>
    </source>
</evidence>
<name>A0A5M9P723_9VIBR</name>
<dbReference type="PANTHER" id="PTHR46997:SF2">
    <property type="entry name" value="TYROSINE-SPECIFIC TRANSPORT SYSTEM"/>
    <property type="match status" value="1"/>
</dbReference>
<feature type="transmembrane region" description="Helical" evidence="9">
    <location>
        <begin position="80"/>
        <end position="99"/>
    </location>
</feature>
<dbReference type="GO" id="GO:0003333">
    <property type="term" value="P:amino acid transmembrane transport"/>
    <property type="evidence" value="ECO:0007669"/>
    <property type="project" value="InterPro"/>
</dbReference>
<evidence type="ECO:0000256" key="6">
    <source>
        <dbReference type="ARBA" id="ARBA00022970"/>
    </source>
</evidence>
<dbReference type="AlphaFoldDB" id="A0A5M9P723"/>
<dbReference type="PANTHER" id="PTHR46997">
    <property type="entry name" value="LOW AFFINITY TRYPTOPHAN PERMEASE-RELATED"/>
    <property type="match status" value="1"/>
</dbReference>
<dbReference type="EMBL" id="VXJS01000001">
    <property type="protein sequence ID" value="KAA8681733.1"/>
    <property type="molecule type" value="Genomic_DNA"/>
</dbReference>
<feature type="transmembrane region" description="Helical" evidence="9">
    <location>
        <begin position="216"/>
        <end position="236"/>
    </location>
</feature>
<keyword evidence="8 9" id="KW-0472">Membrane</keyword>
<keyword evidence="6" id="KW-0029">Amino-acid transport</keyword>
<proteinExistence type="predicted"/>
<dbReference type="Proteomes" id="UP000322521">
    <property type="component" value="Unassembled WGS sequence"/>
</dbReference>
<evidence type="ECO:0000256" key="8">
    <source>
        <dbReference type="ARBA" id="ARBA00023136"/>
    </source>
</evidence>
<organism evidence="10 11">
    <name type="scientific">Vibrio gigantis</name>
    <dbReference type="NCBI Taxonomy" id="296199"/>
    <lineage>
        <taxon>Bacteria</taxon>
        <taxon>Pseudomonadati</taxon>
        <taxon>Pseudomonadota</taxon>
        <taxon>Gammaproteobacteria</taxon>
        <taxon>Vibrionales</taxon>
        <taxon>Vibrionaceae</taxon>
        <taxon>Vibrio</taxon>
    </lineage>
</organism>
<dbReference type="GO" id="GO:0015173">
    <property type="term" value="F:aromatic amino acid transmembrane transporter activity"/>
    <property type="evidence" value="ECO:0007669"/>
    <property type="project" value="InterPro"/>
</dbReference>
<feature type="transmembrane region" description="Helical" evidence="9">
    <location>
        <begin position="300"/>
        <end position="321"/>
    </location>
</feature>
<feature type="transmembrane region" description="Helical" evidence="9">
    <location>
        <begin position="368"/>
        <end position="386"/>
    </location>
</feature>
<feature type="transmembrane region" description="Helical" evidence="9">
    <location>
        <begin position="262"/>
        <end position="288"/>
    </location>
</feature>
<dbReference type="InterPro" id="IPR013059">
    <property type="entry name" value="Trp_tyr_transpt"/>
</dbReference>
<dbReference type="RefSeq" id="WP_086714347.1">
    <property type="nucleotide sequence ID" value="NZ_AP025493.1"/>
</dbReference>
<keyword evidence="2" id="KW-0813">Transport</keyword>
<dbReference type="GO" id="GO:0005886">
    <property type="term" value="C:plasma membrane"/>
    <property type="evidence" value="ECO:0007669"/>
    <property type="project" value="UniProtKB-SubCell"/>
</dbReference>
<evidence type="ECO:0000256" key="4">
    <source>
        <dbReference type="ARBA" id="ARBA00022519"/>
    </source>
</evidence>
<evidence type="ECO:0000256" key="7">
    <source>
        <dbReference type="ARBA" id="ARBA00022989"/>
    </source>
</evidence>